<feature type="coiled-coil region" evidence="1">
    <location>
        <begin position="54"/>
        <end position="88"/>
    </location>
</feature>
<feature type="coiled-coil region" evidence="1">
    <location>
        <begin position="512"/>
        <end position="602"/>
    </location>
</feature>
<gene>
    <name evidence="2" type="ORF">FMAN_09933</name>
</gene>
<evidence type="ECO:0000313" key="2">
    <source>
        <dbReference type="EMBL" id="CVL00516.1"/>
    </source>
</evidence>
<dbReference type="AlphaFoldDB" id="A0A1L7U0A6"/>
<keyword evidence="3" id="KW-1185">Reference proteome</keyword>
<protein>
    <submittedName>
        <fullName evidence="2">Uncharacterized protein</fullName>
    </submittedName>
</protein>
<sequence>MDAQQETSRVLNLTQLDLILSFLPDAGGAKILRDQFVSACRIVEAKENEAQASHERAESQSNLLRDQLEELKTERGEFQKQKSLETEKLKDEQAKLKALAETLGSQFQHLSTNAGKVTERVNDCQKTVAEKLHSLAEAISHRASDREENVNLLNKRVEDLLNSTKQNTKDLSSMKGKSDEMATAVDSVKEDQKRIESSLRNGVTMEGMTEQIEPLVELANAINKVVEEQPTVQFLDTKFAEVGRLAEQLQQAYAKVNELTQENQTLRNDNENLNTEVGHARDFKAQAKDAFDDFEERVKDKDSKIEELQGARNDLHNQLMEANSQISQGQDASRELQRVQRSLRTAEADCRELASVKTRLQQAEQSEPRLAQKVTELKRSFEGEKKAHDVCSSKLTEALTSLRDVNRQKEKLEDDILRVQNELKELRSQQTLDLQKQLKDQWDAVSKAMKEQLSERHSHEETVRQLKDSWSSEKEALQGQISAKVSLIGNLEQEIQTLQSRVSTLEPLQSELNTANGNMSRMSSDLEEAKLNLRDSEARVTELEEELVVSGTELDHLQAENGRLKGSSESVLQQLQGSEGTVKRLQQECENLHGELTSLKDQSVVVPEDVPGELSKLYYRAADQLCNIPIVLDTTGELEMQQLAAELITLIDGYKWKENLLEFLRSRSEGWFCLQQVMAGDNDLVANGGKCQYHDDCLSVKVVFLNGSPTLKFIFSD</sequence>
<feature type="coiled-coil region" evidence="1">
    <location>
        <begin position="242"/>
        <end position="363"/>
    </location>
</feature>
<evidence type="ECO:0000313" key="3">
    <source>
        <dbReference type="Proteomes" id="UP000184255"/>
    </source>
</evidence>
<dbReference type="Proteomes" id="UP000184255">
    <property type="component" value="Unassembled WGS sequence"/>
</dbReference>
<dbReference type="RefSeq" id="XP_041686419.1">
    <property type="nucleotide sequence ID" value="XM_041820550.1"/>
</dbReference>
<dbReference type="PANTHER" id="PTHR23159">
    <property type="entry name" value="CENTROSOMAL PROTEIN 2"/>
    <property type="match status" value="1"/>
</dbReference>
<name>A0A1L7U0A6_FUSMA</name>
<comment type="caution">
    <text evidence="2">The sequence shown here is derived from an EMBL/GenBank/DDBJ whole genome shotgun (WGS) entry which is preliminary data.</text>
</comment>
<dbReference type="GeneID" id="65089190"/>
<dbReference type="VEuPathDB" id="FungiDB:FMAN_09933"/>
<accession>A0A1L7U0A6</accession>
<organism evidence="2 3">
    <name type="scientific">Fusarium mangiferae</name>
    <name type="common">Mango malformation disease fungus</name>
    <dbReference type="NCBI Taxonomy" id="192010"/>
    <lineage>
        <taxon>Eukaryota</taxon>
        <taxon>Fungi</taxon>
        <taxon>Dikarya</taxon>
        <taxon>Ascomycota</taxon>
        <taxon>Pezizomycotina</taxon>
        <taxon>Sordariomycetes</taxon>
        <taxon>Hypocreomycetidae</taxon>
        <taxon>Hypocreales</taxon>
        <taxon>Nectriaceae</taxon>
        <taxon>Fusarium</taxon>
        <taxon>Fusarium fujikuroi species complex</taxon>
    </lineage>
</organism>
<dbReference type="SUPFAM" id="SSF57997">
    <property type="entry name" value="Tropomyosin"/>
    <property type="match status" value="1"/>
</dbReference>
<dbReference type="EMBL" id="FCQH01000011">
    <property type="protein sequence ID" value="CVL00516.1"/>
    <property type="molecule type" value="Genomic_DNA"/>
</dbReference>
<feature type="coiled-coil region" evidence="1">
    <location>
        <begin position="395"/>
        <end position="469"/>
    </location>
</feature>
<proteinExistence type="predicted"/>
<keyword evidence="1" id="KW-0175">Coiled coil</keyword>
<evidence type="ECO:0000256" key="1">
    <source>
        <dbReference type="SAM" id="Coils"/>
    </source>
</evidence>
<dbReference type="Gene3D" id="1.10.287.1490">
    <property type="match status" value="2"/>
</dbReference>
<reference evidence="3" key="1">
    <citation type="journal article" date="2016" name="Genome Biol. Evol.">
        <title>Comparative 'omics' of the Fusarium fujikuroi species complex highlights differences in genetic potential and metabolite synthesis.</title>
        <authorList>
            <person name="Niehaus E.-M."/>
            <person name="Muensterkoetter M."/>
            <person name="Proctor R.H."/>
            <person name="Brown D.W."/>
            <person name="Sharon A."/>
            <person name="Idan Y."/>
            <person name="Oren-Young L."/>
            <person name="Sieber C.M."/>
            <person name="Novak O."/>
            <person name="Pencik A."/>
            <person name="Tarkowska D."/>
            <person name="Hromadova K."/>
            <person name="Freeman S."/>
            <person name="Maymon M."/>
            <person name="Elazar M."/>
            <person name="Youssef S.A."/>
            <person name="El-Shabrawy E.S.M."/>
            <person name="Shalaby A.B.A."/>
            <person name="Houterman P."/>
            <person name="Brock N.L."/>
            <person name="Burkhardt I."/>
            <person name="Tsavkelova E.A."/>
            <person name="Dickschat J.S."/>
            <person name="Galuszka P."/>
            <person name="Gueldener U."/>
            <person name="Tudzynski B."/>
        </authorList>
    </citation>
    <scope>NUCLEOTIDE SEQUENCE [LARGE SCALE GENOMIC DNA]</scope>
    <source>
        <strain evidence="3">MRC7560</strain>
    </source>
</reference>
<dbReference type="PANTHER" id="PTHR23159:SF60">
    <property type="entry name" value="SPINDLE ASSEMBLY ABNORMAL PROTEIN 4"/>
    <property type="match status" value="1"/>
</dbReference>